<accession>A0AAE0ZAE1</accession>
<evidence type="ECO:0000313" key="2">
    <source>
        <dbReference type="Proteomes" id="UP001283361"/>
    </source>
</evidence>
<name>A0AAE0ZAE1_9GAST</name>
<gene>
    <name evidence="1" type="ORF">RRG08_026169</name>
</gene>
<protein>
    <submittedName>
        <fullName evidence="1">Uncharacterized protein</fullName>
    </submittedName>
</protein>
<dbReference type="EMBL" id="JAWDGP010004277">
    <property type="protein sequence ID" value="KAK3765693.1"/>
    <property type="molecule type" value="Genomic_DNA"/>
</dbReference>
<sequence>MGRGKVLWFGYSALVNGNWAFVLGNSPLHYSIIALSLGKEDQWLVSSTRLNDVTECVAQSSGIEDIRCEEPRRHVLRSPSSVWL</sequence>
<reference evidence="1" key="1">
    <citation type="journal article" date="2023" name="G3 (Bethesda)">
        <title>A reference genome for the long-term kleptoplast-retaining sea slug Elysia crispata morphotype clarki.</title>
        <authorList>
            <person name="Eastman K.E."/>
            <person name="Pendleton A.L."/>
            <person name="Shaikh M.A."/>
            <person name="Suttiyut T."/>
            <person name="Ogas R."/>
            <person name="Tomko P."/>
            <person name="Gavelis G."/>
            <person name="Widhalm J.R."/>
            <person name="Wisecaver J.H."/>
        </authorList>
    </citation>
    <scope>NUCLEOTIDE SEQUENCE</scope>
    <source>
        <strain evidence="1">ECLA1</strain>
    </source>
</reference>
<evidence type="ECO:0000313" key="1">
    <source>
        <dbReference type="EMBL" id="KAK3765693.1"/>
    </source>
</evidence>
<dbReference type="Proteomes" id="UP001283361">
    <property type="component" value="Unassembled WGS sequence"/>
</dbReference>
<proteinExistence type="predicted"/>
<comment type="caution">
    <text evidence="1">The sequence shown here is derived from an EMBL/GenBank/DDBJ whole genome shotgun (WGS) entry which is preliminary data.</text>
</comment>
<organism evidence="1 2">
    <name type="scientific">Elysia crispata</name>
    <name type="common">lettuce slug</name>
    <dbReference type="NCBI Taxonomy" id="231223"/>
    <lineage>
        <taxon>Eukaryota</taxon>
        <taxon>Metazoa</taxon>
        <taxon>Spiralia</taxon>
        <taxon>Lophotrochozoa</taxon>
        <taxon>Mollusca</taxon>
        <taxon>Gastropoda</taxon>
        <taxon>Heterobranchia</taxon>
        <taxon>Euthyneura</taxon>
        <taxon>Panpulmonata</taxon>
        <taxon>Sacoglossa</taxon>
        <taxon>Placobranchoidea</taxon>
        <taxon>Plakobranchidae</taxon>
        <taxon>Elysia</taxon>
    </lineage>
</organism>
<dbReference type="AlphaFoldDB" id="A0AAE0ZAE1"/>
<keyword evidence="2" id="KW-1185">Reference proteome</keyword>